<dbReference type="Pfam" id="PF06985">
    <property type="entry name" value="HET"/>
    <property type="match status" value="1"/>
</dbReference>
<organism evidence="2 3">
    <name type="scientific">Trichoderma gamsii</name>
    <dbReference type="NCBI Taxonomy" id="398673"/>
    <lineage>
        <taxon>Eukaryota</taxon>
        <taxon>Fungi</taxon>
        <taxon>Dikarya</taxon>
        <taxon>Ascomycota</taxon>
        <taxon>Pezizomycotina</taxon>
        <taxon>Sordariomycetes</taxon>
        <taxon>Hypocreomycetidae</taxon>
        <taxon>Hypocreales</taxon>
        <taxon>Hypocreaceae</taxon>
        <taxon>Trichoderma</taxon>
    </lineage>
</organism>
<gene>
    <name evidence="2" type="ORF">TGAMA5MH_04431</name>
</gene>
<dbReference type="PANTHER" id="PTHR33112">
    <property type="entry name" value="DOMAIN PROTEIN, PUTATIVE-RELATED"/>
    <property type="match status" value="1"/>
</dbReference>
<dbReference type="OrthoDB" id="5135333at2759"/>
<dbReference type="Proteomes" id="UP000236546">
    <property type="component" value="Unassembled WGS sequence"/>
</dbReference>
<dbReference type="InterPro" id="IPR010730">
    <property type="entry name" value="HET"/>
</dbReference>
<dbReference type="EMBL" id="MTYH01000036">
    <property type="protein sequence ID" value="PNP44144.1"/>
    <property type="molecule type" value="Genomic_DNA"/>
</dbReference>
<reference evidence="2 3" key="1">
    <citation type="submission" date="2017-02" db="EMBL/GenBank/DDBJ databases">
        <title>Genomes of Trichoderma spp. with biocontrol activity.</title>
        <authorList>
            <person name="Gardiner D."/>
            <person name="Kazan K."/>
            <person name="Vos C."/>
            <person name="Harvey P."/>
        </authorList>
    </citation>
    <scope>NUCLEOTIDE SEQUENCE [LARGE SCALE GENOMIC DNA]</scope>
    <source>
        <strain evidence="2 3">A5MH</strain>
    </source>
</reference>
<dbReference type="AlphaFoldDB" id="A0A2K0TF44"/>
<comment type="caution">
    <text evidence="2">The sequence shown here is derived from an EMBL/GenBank/DDBJ whole genome shotgun (WGS) entry which is preliminary data.</text>
</comment>
<sequence>MVLLNPRLGSFGECLNCTASDLYDIFSFESSDRVHAIKFRDAFANKEICAFCRLLAQTARKFTPHQVVDHRDGVPVTFNFSVKHFQDTVAELGSRFLHVTISPPPSPLDIDKQLTFRLIPISESLPESLFHRIDQDKIDLEICRKWIAKCDREHTSQCGAFSSPTQSGPGSSFRLVDVVDECVVVSPPGAQYIALSYVWGRTQYLQLNSQTAHVLAEKGSLFAQETPIGQTITDAITVVKALGERYLWVDQLCINQTEANKYLHIKSMDRIYGAALLTIVAADGIDANAGLPGVRPGTRTRNINQLHEEIWPGFSIATALDLPLDPAGSVWGSRGWTFQEQLLSRRLLLFYQGSVFWQCRSACFCEDAPATMKTQAKQIQWLEQLSPRWAQDESPIQHIEKQWEDNEEDFMPVQLCRPVVFTEYAKAVKEYTKRRLTFSDDIINAFEGISSQLSHHMGHKFLAALPESYLDIALLWTPSVLQERRKSEDTRFPSWSWVGWVGQSGYDAPGPDDKELIELTTKWYVKDGPAEPRLANDVGMGIDEAPLGCILSINALCWEPIFESIGGQSGKRPAVDIPSMQGPYLQFWTSCSFFTIVHRKWRDPETLQMNSSVRKPIHAHIHCTTGSRRQLAGRLILNGNGPDEVVEGKHEFIVLSGALVKGFDSITGNVTYSDEAEMYNVMLVEWDDQHQVATRLGTGRIFKEAWDMSLPTIRFVTLG</sequence>
<dbReference type="PANTHER" id="PTHR33112:SF12">
    <property type="entry name" value="HETEROKARYON INCOMPATIBILITY DOMAIN-CONTAINING PROTEIN"/>
    <property type="match status" value="1"/>
</dbReference>
<proteinExistence type="predicted"/>
<evidence type="ECO:0000313" key="2">
    <source>
        <dbReference type="EMBL" id="PNP44144.1"/>
    </source>
</evidence>
<feature type="domain" description="Heterokaryon incompatibility" evidence="1">
    <location>
        <begin position="192"/>
        <end position="340"/>
    </location>
</feature>
<name>A0A2K0TF44_9HYPO</name>
<accession>A0A2K0TF44</accession>
<evidence type="ECO:0000259" key="1">
    <source>
        <dbReference type="Pfam" id="PF06985"/>
    </source>
</evidence>
<protein>
    <recommendedName>
        <fullName evidence="1">Heterokaryon incompatibility domain-containing protein</fullName>
    </recommendedName>
</protein>
<evidence type="ECO:0000313" key="3">
    <source>
        <dbReference type="Proteomes" id="UP000236546"/>
    </source>
</evidence>